<dbReference type="EMBL" id="ML978069">
    <property type="protein sequence ID" value="KAF2015369.1"/>
    <property type="molecule type" value="Genomic_DNA"/>
</dbReference>
<dbReference type="Proteomes" id="UP000799778">
    <property type="component" value="Unassembled WGS sequence"/>
</dbReference>
<protein>
    <submittedName>
        <fullName evidence="1">Uncharacterized protein</fullName>
    </submittedName>
</protein>
<proteinExistence type="predicted"/>
<reference evidence="1" key="1">
    <citation type="journal article" date="2020" name="Stud. Mycol.">
        <title>101 Dothideomycetes genomes: a test case for predicting lifestyles and emergence of pathogens.</title>
        <authorList>
            <person name="Haridas S."/>
            <person name="Albert R."/>
            <person name="Binder M."/>
            <person name="Bloem J."/>
            <person name="Labutti K."/>
            <person name="Salamov A."/>
            <person name="Andreopoulos B."/>
            <person name="Baker S."/>
            <person name="Barry K."/>
            <person name="Bills G."/>
            <person name="Bluhm B."/>
            <person name="Cannon C."/>
            <person name="Castanera R."/>
            <person name="Culley D."/>
            <person name="Daum C."/>
            <person name="Ezra D."/>
            <person name="Gonzalez J."/>
            <person name="Henrissat B."/>
            <person name="Kuo A."/>
            <person name="Liang C."/>
            <person name="Lipzen A."/>
            <person name="Lutzoni F."/>
            <person name="Magnuson J."/>
            <person name="Mondo S."/>
            <person name="Nolan M."/>
            <person name="Ohm R."/>
            <person name="Pangilinan J."/>
            <person name="Park H.-J."/>
            <person name="Ramirez L."/>
            <person name="Alfaro M."/>
            <person name="Sun H."/>
            <person name="Tritt A."/>
            <person name="Yoshinaga Y."/>
            <person name="Zwiers L.-H."/>
            <person name="Turgeon B."/>
            <person name="Goodwin S."/>
            <person name="Spatafora J."/>
            <person name="Crous P."/>
            <person name="Grigoriev I."/>
        </authorList>
    </citation>
    <scope>NUCLEOTIDE SEQUENCE</scope>
    <source>
        <strain evidence="1">CBS 175.79</strain>
    </source>
</reference>
<evidence type="ECO:0000313" key="1">
    <source>
        <dbReference type="EMBL" id="KAF2015369.1"/>
    </source>
</evidence>
<evidence type="ECO:0000313" key="2">
    <source>
        <dbReference type="Proteomes" id="UP000799778"/>
    </source>
</evidence>
<name>A0A6A5XR41_9PLEO</name>
<gene>
    <name evidence="1" type="ORF">BU24DRAFT_421655</name>
</gene>
<sequence length="85" mass="9826">MIFLCWIIPVSASQYDRERSFVHVVLGLRLWACEIQLSLGRAGCRPYFMRIRIPTGSFRPVLSYAYLTSALLFSITEIEVSHNEE</sequence>
<keyword evidence="2" id="KW-1185">Reference proteome</keyword>
<accession>A0A6A5XR41</accession>
<dbReference type="AlphaFoldDB" id="A0A6A5XR41"/>
<dbReference type="RefSeq" id="XP_033383708.1">
    <property type="nucleotide sequence ID" value="XM_033527781.1"/>
</dbReference>
<organism evidence="1 2">
    <name type="scientific">Aaosphaeria arxii CBS 175.79</name>
    <dbReference type="NCBI Taxonomy" id="1450172"/>
    <lineage>
        <taxon>Eukaryota</taxon>
        <taxon>Fungi</taxon>
        <taxon>Dikarya</taxon>
        <taxon>Ascomycota</taxon>
        <taxon>Pezizomycotina</taxon>
        <taxon>Dothideomycetes</taxon>
        <taxon>Pleosporomycetidae</taxon>
        <taxon>Pleosporales</taxon>
        <taxon>Pleosporales incertae sedis</taxon>
        <taxon>Aaosphaeria</taxon>
    </lineage>
</organism>
<dbReference type="GeneID" id="54285178"/>